<accession>A0A9E5MJR4</accession>
<comment type="caution">
    <text evidence="1">The sequence shown here is derived from an EMBL/GenBank/DDBJ whole genome shotgun (WGS) entry which is preliminary data.</text>
</comment>
<protein>
    <submittedName>
        <fullName evidence="1">Uncharacterized protein</fullName>
    </submittedName>
</protein>
<reference evidence="1" key="1">
    <citation type="submission" date="2020-03" db="EMBL/GenBank/DDBJ databases">
        <authorList>
            <person name="Guo F."/>
        </authorList>
    </citation>
    <scope>NUCLEOTIDE SEQUENCE</scope>
    <source>
        <strain evidence="1">JCM 30134</strain>
    </source>
</reference>
<evidence type="ECO:0000313" key="2">
    <source>
        <dbReference type="Proteomes" id="UP000787472"/>
    </source>
</evidence>
<dbReference type="RefSeq" id="WP_167184571.1">
    <property type="nucleotide sequence ID" value="NZ_JAAONZ010000004.1"/>
</dbReference>
<gene>
    <name evidence="1" type="ORF">G8770_08260</name>
</gene>
<dbReference type="AlphaFoldDB" id="A0A9E5MJR4"/>
<dbReference type="EMBL" id="JAAONZ010000004">
    <property type="protein sequence ID" value="NHO65529.1"/>
    <property type="molecule type" value="Genomic_DNA"/>
</dbReference>
<organism evidence="1 2">
    <name type="scientific">Pseudomaricurvus hydrocarbonicus</name>
    <dbReference type="NCBI Taxonomy" id="1470433"/>
    <lineage>
        <taxon>Bacteria</taxon>
        <taxon>Pseudomonadati</taxon>
        <taxon>Pseudomonadota</taxon>
        <taxon>Gammaproteobacteria</taxon>
        <taxon>Cellvibrionales</taxon>
        <taxon>Cellvibrionaceae</taxon>
        <taxon>Pseudomaricurvus</taxon>
    </lineage>
</organism>
<sequence>MNAQIVYAFDSGQTANRFLNRLKSGEVARVKARLHKGSNTVQVSYSLTDSQGYDSTCADLDDLAASMNGVEVSHS</sequence>
<evidence type="ECO:0000313" key="1">
    <source>
        <dbReference type="EMBL" id="NHO65529.1"/>
    </source>
</evidence>
<dbReference type="Proteomes" id="UP000787472">
    <property type="component" value="Unassembled WGS sequence"/>
</dbReference>
<name>A0A9E5MJR4_9GAMM</name>
<keyword evidence="2" id="KW-1185">Reference proteome</keyword>
<proteinExistence type="predicted"/>